<comment type="caution">
    <text evidence="1">The sequence shown here is derived from an EMBL/GenBank/DDBJ whole genome shotgun (WGS) entry which is preliminary data.</text>
</comment>
<name>A0A426WW35_ENSVE</name>
<proteinExistence type="predicted"/>
<dbReference type="AlphaFoldDB" id="A0A426WW35"/>
<accession>A0A426WW35</accession>
<protein>
    <submittedName>
        <fullName evidence="1">Uncharacterized protein</fullName>
    </submittedName>
</protein>
<organism evidence="1 2">
    <name type="scientific">Ensete ventricosum</name>
    <name type="common">Abyssinian banana</name>
    <name type="synonym">Musa ensete</name>
    <dbReference type="NCBI Taxonomy" id="4639"/>
    <lineage>
        <taxon>Eukaryota</taxon>
        <taxon>Viridiplantae</taxon>
        <taxon>Streptophyta</taxon>
        <taxon>Embryophyta</taxon>
        <taxon>Tracheophyta</taxon>
        <taxon>Spermatophyta</taxon>
        <taxon>Magnoliopsida</taxon>
        <taxon>Liliopsida</taxon>
        <taxon>Zingiberales</taxon>
        <taxon>Musaceae</taxon>
        <taxon>Ensete</taxon>
    </lineage>
</organism>
<reference evidence="1 2" key="1">
    <citation type="journal article" date="2014" name="Agronomy (Basel)">
        <title>A Draft Genome Sequence for Ensete ventricosum, the Drought-Tolerant Tree Against Hunger.</title>
        <authorList>
            <person name="Harrison J."/>
            <person name="Moore K.A."/>
            <person name="Paszkiewicz K."/>
            <person name="Jones T."/>
            <person name="Grant M."/>
            <person name="Ambacheew D."/>
            <person name="Muzemil S."/>
            <person name="Studholme D.J."/>
        </authorList>
    </citation>
    <scope>NUCLEOTIDE SEQUENCE [LARGE SCALE GENOMIC DNA]</scope>
</reference>
<evidence type="ECO:0000313" key="1">
    <source>
        <dbReference type="EMBL" id="RRT31484.1"/>
    </source>
</evidence>
<dbReference type="Proteomes" id="UP000287651">
    <property type="component" value="Unassembled WGS sequence"/>
</dbReference>
<sequence>MHATSLALTLSSGTFDPASSGCVSISSTFGKQWSFSPSSSSFFKLKLYILLY</sequence>
<dbReference type="EMBL" id="AMZH03039041">
    <property type="protein sequence ID" value="RRT31484.1"/>
    <property type="molecule type" value="Genomic_DNA"/>
</dbReference>
<evidence type="ECO:0000313" key="2">
    <source>
        <dbReference type="Proteomes" id="UP000287651"/>
    </source>
</evidence>
<gene>
    <name evidence="1" type="ORF">B296_00055899</name>
</gene>